<evidence type="ECO:0000256" key="6">
    <source>
        <dbReference type="ARBA" id="ARBA00035289"/>
    </source>
</evidence>
<dbReference type="Gene3D" id="6.10.330.20">
    <property type="match status" value="1"/>
</dbReference>
<dbReference type="STRING" id="1206466.K0KWJ1"/>
<evidence type="ECO:0000256" key="4">
    <source>
        <dbReference type="ARBA" id="ARBA00023128"/>
    </source>
</evidence>
<dbReference type="InterPro" id="IPR038340">
    <property type="entry name" value="MRP-L47_sf"/>
</dbReference>
<dbReference type="GO" id="GO:0003735">
    <property type="term" value="F:structural constituent of ribosome"/>
    <property type="evidence" value="ECO:0007669"/>
    <property type="project" value="InterPro"/>
</dbReference>
<evidence type="ECO:0000313" key="9">
    <source>
        <dbReference type="Proteomes" id="UP000009328"/>
    </source>
</evidence>
<dbReference type="InParanoid" id="K0KWJ1"/>
<accession>K0KWJ1</accession>
<dbReference type="PANTHER" id="PTHR21183">
    <property type="entry name" value="RIBOSOMAL PROTEIN L47, MITOCHONDRIAL-RELATED"/>
    <property type="match status" value="1"/>
</dbReference>
<evidence type="ECO:0000256" key="3">
    <source>
        <dbReference type="ARBA" id="ARBA00022980"/>
    </source>
</evidence>
<name>K0KWJ1_WICCF</name>
<evidence type="ECO:0000256" key="5">
    <source>
        <dbReference type="ARBA" id="ARBA00023274"/>
    </source>
</evidence>
<dbReference type="Proteomes" id="UP000009328">
    <property type="component" value="Unassembled WGS sequence"/>
</dbReference>
<evidence type="ECO:0000256" key="2">
    <source>
        <dbReference type="ARBA" id="ARBA00009254"/>
    </source>
</evidence>
<dbReference type="PANTHER" id="PTHR21183:SF18">
    <property type="entry name" value="LARGE RIBOSOMAL SUBUNIT PROTEIN UL29M"/>
    <property type="match status" value="1"/>
</dbReference>
<dbReference type="GO" id="GO:0032543">
    <property type="term" value="P:mitochondrial translation"/>
    <property type="evidence" value="ECO:0007669"/>
    <property type="project" value="TreeGrafter"/>
</dbReference>
<proteinExistence type="inferred from homology"/>
<comment type="similarity">
    <text evidence="2">Belongs to the universal ribosomal protein uL29 family.</text>
</comment>
<dbReference type="AlphaFoldDB" id="K0KWJ1"/>
<comment type="subcellular location">
    <subcellularLocation>
        <location evidence="1">Mitochondrion</location>
    </subcellularLocation>
</comment>
<organism evidence="8 9">
    <name type="scientific">Wickerhamomyces ciferrii (strain ATCC 14091 / BCRC 22168 / CBS 111 / JCM 3599 / NBRC 0793 / NRRL Y-1031 F-60-10)</name>
    <name type="common">Yeast</name>
    <name type="synonym">Pichia ciferrii</name>
    <dbReference type="NCBI Taxonomy" id="1206466"/>
    <lineage>
        <taxon>Eukaryota</taxon>
        <taxon>Fungi</taxon>
        <taxon>Dikarya</taxon>
        <taxon>Ascomycota</taxon>
        <taxon>Saccharomycotina</taxon>
        <taxon>Saccharomycetes</taxon>
        <taxon>Phaffomycetales</taxon>
        <taxon>Wickerhamomycetaceae</taxon>
        <taxon>Wickerhamomyces</taxon>
    </lineage>
</organism>
<evidence type="ECO:0000313" key="8">
    <source>
        <dbReference type="EMBL" id="CCH46367.1"/>
    </source>
</evidence>
<dbReference type="InterPro" id="IPR010729">
    <property type="entry name" value="Ribosomal_uL29_mit"/>
</dbReference>
<evidence type="ECO:0000256" key="7">
    <source>
        <dbReference type="ARBA" id="ARBA00035399"/>
    </source>
</evidence>
<evidence type="ECO:0000256" key="1">
    <source>
        <dbReference type="ARBA" id="ARBA00004173"/>
    </source>
</evidence>
<dbReference type="EMBL" id="CAIF01000242">
    <property type="protein sequence ID" value="CCH46367.1"/>
    <property type="molecule type" value="Genomic_DNA"/>
</dbReference>
<dbReference type="Pfam" id="PF06984">
    <property type="entry name" value="MRP-L47"/>
    <property type="match status" value="1"/>
</dbReference>
<keyword evidence="9" id="KW-1185">Reference proteome</keyword>
<gene>
    <name evidence="8" type="ORF">BN7_5960</name>
</gene>
<dbReference type="GO" id="GO:0005762">
    <property type="term" value="C:mitochondrial large ribosomal subunit"/>
    <property type="evidence" value="ECO:0007669"/>
    <property type="project" value="TreeGrafter"/>
</dbReference>
<dbReference type="FunCoup" id="K0KWJ1">
    <property type="interactions" value="232"/>
</dbReference>
<protein>
    <recommendedName>
        <fullName evidence="6">Large ribosomal subunit protein uL29m</fullName>
    </recommendedName>
    <alternativeName>
        <fullName evidence="7">54S ribosomal protein L4, mitochondrial</fullName>
    </alternativeName>
</protein>
<comment type="caution">
    <text evidence="8">The sequence shown here is derived from an EMBL/GenBank/DDBJ whole genome shotgun (WGS) entry which is preliminary data.</text>
</comment>
<keyword evidence="3" id="KW-0689">Ribosomal protein</keyword>
<reference evidence="8 9" key="1">
    <citation type="journal article" date="2012" name="Eukaryot. Cell">
        <title>Draft genome sequence of Wickerhamomyces ciferrii NRRL Y-1031 F-60-10.</title>
        <authorList>
            <person name="Schneider J."/>
            <person name="Andrea H."/>
            <person name="Blom J."/>
            <person name="Jaenicke S."/>
            <person name="Ruckert C."/>
            <person name="Schorsch C."/>
            <person name="Szczepanowski R."/>
            <person name="Farwick M."/>
            <person name="Goesmann A."/>
            <person name="Puhler A."/>
            <person name="Schaffer S."/>
            <person name="Tauch A."/>
            <person name="Kohler T."/>
            <person name="Brinkrolf K."/>
        </authorList>
    </citation>
    <scope>NUCLEOTIDE SEQUENCE [LARGE SCALE GENOMIC DNA]</scope>
    <source>
        <strain evidence="9">ATCC 14091 / BCRC 22168 / CBS 111 / JCM 3599 / NBRC 0793 / NRRL Y-1031 F-60-10</strain>
    </source>
</reference>
<dbReference type="HOGENOM" id="CLU_872105_0_0_1"/>
<keyword evidence="4" id="KW-0496">Mitochondrion</keyword>
<sequence>MFQNSKRLLHTSRVCLARKQAPKKKAKFVPRDKTSKSTAEVPLRITPPITPTVKNFEVSDDHPLWQFFHEQSYLRQFDELDKNSRSWTIPELRRKNFNDLHSLWYTCLKERNILAREQHLLNVDSERAAQPYGDLAEKVRETMWRIRHVLSERHHAHERSQELLPEQKEQILNEFKENFLTATKDEEVELQQTLSRLQYAIFGISEIIADNIVDKHFVEGLKFIANLKLERYAKDHPDFQELTPITDAGEAFVLFHSEPTTKSITESIESVKNLRSNNIRVDKLYEIESVTEFVNKLVDESQ</sequence>
<dbReference type="eggNOG" id="KOG3331">
    <property type="taxonomic scope" value="Eukaryota"/>
</dbReference>
<dbReference type="Gene3D" id="6.10.140.1190">
    <property type="match status" value="1"/>
</dbReference>
<keyword evidence="5" id="KW-0687">Ribonucleoprotein</keyword>